<evidence type="ECO:0000256" key="4">
    <source>
        <dbReference type="ARBA" id="ARBA00022553"/>
    </source>
</evidence>
<dbReference type="CDD" id="cd00082">
    <property type="entry name" value="HisKA"/>
    <property type="match status" value="1"/>
</dbReference>
<dbReference type="Gene3D" id="1.10.287.130">
    <property type="match status" value="1"/>
</dbReference>
<keyword evidence="9" id="KW-0902">Two-component regulatory system</keyword>
<dbReference type="Proteomes" id="UP000007058">
    <property type="component" value="Chromosome"/>
</dbReference>
<feature type="domain" description="Histidine kinase" evidence="13">
    <location>
        <begin position="512"/>
        <end position="734"/>
    </location>
</feature>
<comment type="subcellular location">
    <subcellularLocation>
        <location evidence="2">Membrane</location>
    </subcellularLocation>
</comment>
<dbReference type="FunFam" id="3.30.565.10:FF:000010">
    <property type="entry name" value="Sensor histidine kinase RcsC"/>
    <property type="match status" value="1"/>
</dbReference>
<evidence type="ECO:0000256" key="6">
    <source>
        <dbReference type="ARBA" id="ARBA00022741"/>
    </source>
</evidence>
<dbReference type="InterPro" id="IPR011006">
    <property type="entry name" value="CheY-like_superfamily"/>
</dbReference>
<dbReference type="Pfam" id="PF00512">
    <property type="entry name" value="HisKA"/>
    <property type="match status" value="1"/>
</dbReference>
<dbReference type="AlphaFoldDB" id="Q2W7Q4"/>
<evidence type="ECO:0000259" key="14">
    <source>
        <dbReference type="PROSITE" id="PS50110"/>
    </source>
</evidence>
<name>Q2W7Q4_PARM1</name>
<evidence type="ECO:0000256" key="11">
    <source>
        <dbReference type="ARBA" id="ARBA00068150"/>
    </source>
</evidence>
<dbReference type="SUPFAM" id="SSF158472">
    <property type="entry name" value="HAMP domain-like"/>
    <property type="match status" value="1"/>
</dbReference>
<dbReference type="InterPro" id="IPR001789">
    <property type="entry name" value="Sig_transdc_resp-reg_receiver"/>
</dbReference>
<dbReference type="GO" id="GO:0016020">
    <property type="term" value="C:membrane"/>
    <property type="evidence" value="ECO:0007669"/>
    <property type="project" value="UniProtKB-SubCell"/>
</dbReference>
<comment type="subunit">
    <text evidence="10">At low DSF concentrations, interacts with RpfF.</text>
</comment>
<dbReference type="SMART" id="SM00388">
    <property type="entry name" value="HisKA"/>
    <property type="match status" value="1"/>
</dbReference>
<dbReference type="CDD" id="cd16922">
    <property type="entry name" value="HATPase_EvgS-ArcB-TorS-like"/>
    <property type="match status" value="1"/>
</dbReference>
<evidence type="ECO:0000256" key="3">
    <source>
        <dbReference type="ARBA" id="ARBA00012438"/>
    </source>
</evidence>
<feature type="modified residue" description="4-aspartylphosphate" evidence="12">
    <location>
        <position position="943"/>
    </location>
</feature>
<dbReference type="FunFam" id="1.10.287.130:FF:000002">
    <property type="entry name" value="Two-component osmosensing histidine kinase"/>
    <property type="match status" value="1"/>
</dbReference>
<dbReference type="InterPro" id="IPR036097">
    <property type="entry name" value="HisK_dim/P_sf"/>
</dbReference>
<evidence type="ECO:0000256" key="9">
    <source>
        <dbReference type="ARBA" id="ARBA00023012"/>
    </source>
</evidence>
<dbReference type="PANTHER" id="PTHR45339">
    <property type="entry name" value="HYBRID SIGNAL TRANSDUCTION HISTIDINE KINASE J"/>
    <property type="match status" value="1"/>
</dbReference>
<gene>
    <name evidence="16" type="ordered locus">amb1317</name>
</gene>
<evidence type="ECO:0000313" key="17">
    <source>
        <dbReference type="Proteomes" id="UP000007058"/>
    </source>
</evidence>
<dbReference type="PRINTS" id="PR00344">
    <property type="entry name" value="BCTRLSENSOR"/>
</dbReference>
<dbReference type="KEGG" id="mag:amb1317"/>
<keyword evidence="6" id="KW-0547">Nucleotide-binding</keyword>
<evidence type="ECO:0000256" key="10">
    <source>
        <dbReference type="ARBA" id="ARBA00064003"/>
    </source>
</evidence>
<dbReference type="Pfam" id="PF02518">
    <property type="entry name" value="HATPase_c"/>
    <property type="match status" value="1"/>
</dbReference>
<proteinExistence type="predicted"/>
<dbReference type="InterPro" id="IPR004358">
    <property type="entry name" value="Sig_transdc_His_kin-like_C"/>
</dbReference>
<dbReference type="Gene3D" id="3.30.565.10">
    <property type="entry name" value="Histidine kinase-like ATPase, C-terminal domain"/>
    <property type="match status" value="1"/>
</dbReference>
<protein>
    <recommendedName>
        <fullName evidence="11">Sensory/regulatory protein RpfC</fullName>
        <ecNumber evidence="3">2.7.13.3</ecNumber>
    </recommendedName>
</protein>
<dbReference type="EMBL" id="AP007255">
    <property type="protein sequence ID" value="BAE50121.1"/>
    <property type="molecule type" value="Genomic_DNA"/>
</dbReference>
<dbReference type="PROSITE" id="PS50110">
    <property type="entry name" value="RESPONSE_REGULATORY"/>
    <property type="match status" value="1"/>
</dbReference>
<keyword evidence="17" id="KW-1185">Reference proteome</keyword>
<dbReference type="EC" id="2.7.13.3" evidence="3"/>
<dbReference type="Pfam" id="PF00072">
    <property type="entry name" value="Response_reg"/>
    <property type="match status" value="1"/>
</dbReference>
<dbReference type="SMART" id="SM00448">
    <property type="entry name" value="REC"/>
    <property type="match status" value="1"/>
</dbReference>
<evidence type="ECO:0000313" key="16">
    <source>
        <dbReference type="EMBL" id="BAE50121.1"/>
    </source>
</evidence>
<evidence type="ECO:0000256" key="5">
    <source>
        <dbReference type="ARBA" id="ARBA00022679"/>
    </source>
</evidence>
<dbReference type="Gene3D" id="3.40.50.2300">
    <property type="match status" value="1"/>
</dbReference>
<keyword evidence="4 12" id="KW-0597">Phosphoprotein</keyword>
<keyword evidence="5" id="KW-0808">Transferase</keyword>
<dbReference type="InterPro" id="IPR003660">
    <property type="entry name" value="HAMP_dom"/>
</dbReference>
<dbReference type="GO" id="GO:0005524">
    <property type="term" value="F:ATP binding"/>
    <property type="evidence" value="ECO:0007669"/>
    <property type="project" value="UniProtKB-KW"/>
</dbReference>
<accession>Q2W7Q4</accession>
<sequence length="1018" mass="110512">MPAPTFPGGTRIHDYQLSPPLFRLYHEPERRRMGIPPAMAYTRFVRWIRALPIAWRIPLVVALNVFVALAVGGLGWHAASVMDSDLDELRIVQHRTSALAEIDIRASRLQGMIRQYLANPTDDLLKDAMRRSEELFVAMGDATAHQKPLSEDASTMHQAARRFVTGFQTLKAINADILRLYESDVLQSTSEMSGLYAILNSTARSRGTDPLSPALVKSHENFVEALIAINAFYFNGAAPGAINAHASLRRVTDTVPALTGLATSDLQRDALAVIGTRARTLSAAIDAIARGFDERSRILTDEVDANQAVMSAAIDRLIAQGRDREERLQRRSRHQLLRLAAAGAGAALALLLVGAWVSWMIGQSIRSPLQRLRETMEAGAGGDWSREVEGRDLHDELAAMARTVEVFKRNSLEKQRLEAERAEAGRRAEEANRRTLQDLLVQMEAHEHSASFAQPVAAAPETEAAEIAAAFNRVLAKFHEANRGRDSAFEALTIAKENAEAANVAKSAFLAAMSHEIRTPMNGVIGMLELLDHTELDNDQRDLVSTTRESGLSLLRILDDVLDFSKIEAGRLELEQVPVRLDRIVESVVQTVAPAAAAKSLTLSAFVDPGLPPVLLADPVRLRQILFNLAGNAVKFTAQGLVAIHMGNGGTDGQGRQILSIRVADTGIGIDSSLRDRLFQPFTQAESSTTRRFGGTGLGLSITRRLVDLMDGTAGFESEPGVGSSFWCRLPLPVAESVPPETPIGEQTTDFIGLRILIVDPDTEERTLIALATEQGGAAVVRVPGPREAEAASRKATATQAPFDLALITADSVAPEDLAPMGTTPLLFIDGQDPAHRFQLERRPNCLGFLGRPLTRAQITAAVERIIGPVAQPRPVCAPLPQPEPRSTAWTGAPILVAEDHPVNQQVIRRQLHLLGFPAEVFPDGAAALAAWRARPYCLILTDCHMPIMDGFQLTAAIRAEEDGTTRHTPILALTANALAGEAERCVQAGMDSYLSKPVELPHLRAAISHLLPDYAKG</sequence>
<dbReference type="CDD" id="cd17546">
    <property type="entry name" value="REC_hyHK_CKI1_RcsC-like"/>
    <property type="match status" value="1"/>
</dbReference>
<feature type="domain" description="HAMP" evidence="15">
    <location>
        <begin position="363"/>
        <end position="416"/>
    </location>
</feature>
<dbReference type="InterPro" id="IPR003594">
    <property type="entry name" value="HATPase_dom"/>
</dbReference>
<dbReference type="SUPFAM" id="SSF52172">
    <property type="entry name" value="CheY-like"/>
    <property type="match status" value="2"/>
</dbReference>
<evidence type="ECO:0000259" key="15">
    <source>
        <dbReference type="PROSITE" id="PS50885"/>
    </source>
</evidence>
<dbReference type="Pfam" id="PF00672">
    <property type="entry name" value="HAMP"/>
    <property type="match status" value="1"/>
</dbReference>
<dbReference type="InterPro" id="IPR003661">
    <property type="entry name" value="HisK_dim/P_dom"/>
</dbReference>
<dbReference type="PANTHER" id="PTHR45339:SF5">
    <property type="entry name" value="HISTIDINE KINASE"/>
    <property type="match status" value="1"/>
</dbReference>
<evidence type="ECO:0000256" key="12">
    <source>
        <dbReference type="PROSITE-ProRule" id="PRU00169"/>
    </source>
</evidence>
<dbReference type="SUPFAM" id="SSF55874">
    <property type="entry name" value="ATPase domain of HSP90 chaperone/DNA topoisomerase II/histidine kinase"/>
    <property type="match status" value="1"/>
</dbReference>
<reference evidence="16 17" key="1">
    <citation type="journal article" date="2005" name="DNA Res.">
        <title>Complete genome sequence of the facultative anaerobic magnetotactic bacterium Magnetospirillum sp. strain AMB-1.</title>
        <authorList>
            <person name="Matsunaga T."/>
            <person name="Okamura Y."/>
            <person name="Fukuda Y."/>
            <person name="Wahyudi A.T."/>
            <person name="Murase Y."/>
            <person name="Takeyama H."/>
        </authorList>
    </citation>
    <scope>NUCLEOTIDE SEQUENCE [LARGE SCALE GENOMIC DNA]</scope>
    <source>
        <strain evidence="17">ATCC 700264 / AMB-1</strain>
    </source>
</reference>
<organism evidence="16 17">
    <name type="scientific">Paramagnetospirillum magneticum (strain ATCC 700264 / AMB-1)</name>
    <name type="common">Magnetospirillum magneticum</name>
    <dbReference type="NCBI Taxonomy" id="342108"/>
    <lineage>
        <taxon>Bacteria</taxon>
        <taxon>Pseudomonadati</taxon>
        <taxon>Pseudomonadota</taxon>
        <taxon>Alphaproteobacteria</taxon>
        <taxon>Rhodospirillales</taxon>
        <taxon>Magnetospirillaceae</taxon>
        <taxon>Paramagnetospirillum</taxon>
    </lineage>
</organism>
<evidence type="ECO:0000256" key="2">
    <source>
        <dbReference type="ARBA" id="ARBA00004370"/>
    </source>
</evidence>
<comment type="catalytic activity">
    <reaction evidence="1">
        <text>ATP + protein L-histidine = ADP + protein N-phospho-L-histidine.</text>
        <dbReference type="EC" id="2.7.13.3"/>
    </reaction>
</comment>
<dbReference type="Gene3D" id="6.10.340.10">
    <property type="match status" value="1"/>
</dbReference>
<evidence type="ECO:0000256" key="8">
    <source>
        <dbReference type="ARBA" id="ARBA00022840"/>
    </source>
</evidence>
<dbReference type="HOGENOM" id="CLU_000445_114_15_5"/>
<dbReference type="STRING" id="342108.amb1317"/>
<dbReference type="InterPro" id="IPR005467">
    <property type="entry name" value="His_kinase_dom"/>
</dbReference>
<dbReference type="InterPro" id="IPR036890">
    <property type="entry name" value="HATPase_C_sf"/>
</dbReference>
<dbReference type="SMART" id="SM00304">
    <property type="entry name" value="HAMP"/>
    <property type="match status" value="2"/>
</dbReference>
<dbReference type="SUPFAM" id="SSF47384">
    <property type="entry name" value="Homodimeric domain of signal transducing histidine kinase"/>
    <property type="match status" value="1"/>
</dbReference>
<keyword evidence="7 16" id="KW-0418">Kinase</keyword>
<evidence type="ECO:0000259" key="13">
    <source>
        <dbReference type="PROSITE" id="PS50109"/>
    </source>
</evidence>
<dbReference type="PROSITE" id="PS50885">
    <property type="entry name" value="HAMP"/>
    <property type="match status" value="1"/>
</dbReference>
<evidence type="ECO:0000256" key="1">
    <source>
        <dbReference type="ARBA" id="ARBA00000085"/>
    </source>
</evidence>
<dbReference type="SMART" id="SM00387">
    <property type="entry name" value="HATPase_c"/>
    <property type="match status" value="1"/>
</dbReference>
<dbReference type="PROSITE" id="PS50109">
    <property type="entry name" value="HIS_KIN"/>
    <property type="match status" value="1"/>
</dbReference>
<keyword evidence="8" id="KW-0067">ATP-binding</keyword>
<dbReference type="GO" id="GO:0000155">
    <property type="term" value="F:phosphorelay sensor kinase activity"/>
    <property type="evidence" value="ECO:0007669"/>
    <property type="project" value="InterPro"/>
</dbReference>
<feature type="domain" description="Response regulatory" evidence="14">
    <location>
        <begin position="894"/>
        <end position="1012"/>
    </location>
</feature>
<evidence type="ECO:0000256" key="7">
    <source>
        <dbReference type="ARBA" id="ARBA00022777"/>
    </source>
</evidence>